<feature type="domain" description="Radical SAM core" evidence="10">
    <location>
        <begin position="51"/>
        <end position="295"/>
    </location>
</feature>
<dbReference type="Proteomes" id="UP000007490">
    <property type="component" value="Chromosome"/>
</dbReference>
<dbReference type="InterPro" id="IPR013917">
    <property type="entry name" value="tRNA_wybutosine-synth"/>
</dbReference>
<evidence type="ECO:0000256" key="5">
    <source>
        <dbReference type="ARBA" id="ARBA00023004"/>
    </source>
</evidence>
<sequence length="306" mass="35083">MKTSLNEGEIKALEKKGYRFAGKYKHAAAKVCHWTKKSLVDEGVCYKEKFYGIQSHRCLQMSPSIPFCHQKCSFCWRDTSITKTEWNEEFDDAKTVIDDCVEAQRNLLCGFFGNARVNKKKIKEAQDPKNAAISLAGEPMLYPDINELISEFNRRNFTTFLVTNGMTPEKLENLDDEPTQLYISLDAPNKTLYNEVCQPQINGGWELLNKSLELMKSFNSRTVIRTTCVKDLNMQLPEEYAKIITKTDPDFIEIKAYMFVGSSRDRLTFDNMPSNKEVLEFAESIAALCGRKVKDHAHESRVVLIE</sequence>
<evidence type="ECO:0000256" key="4">
    <source>
        <dbReference type="ARBA" id="ARBA00022723"/>
    </source>
</evidence>
<evidence type="ECO:0000313" key="12">
    <source>
        <dbReference type="Proteomes" id="UP000007490"/>
    </source>
</evidence>
<comment type="subunit">
    <text evidence="9">Monomer.</text>
</comment>
<evidence type="ECO:0000256" key="2">
    <source>
        <dbReference type="ARBA" id="ARBA00022691"/>
    </source>
</evidence>
<dbReference type="GO" id="GO:0005737">
    <property type="term" value="C:cytoplasm"/>
    <property type="evidence" value="ECO:0007669"/>
    <property type="project" value="UniProtKB-SubCell"/>
</dbReference>
<dbReference type="Gene3D" id="3.20.20.70">
    <property type="entry name" value="Aldolase class I"/>
    <property type="match status" value="1"/>
</dbReference>
<dbReference type="PANTHER" id="PTHR13930:SF0">
    <property type="entry name" value="S-ADENOSYL-L-METHIONINE-DEPENDENT TRNA 4-DEMETHYLWYOSINE SYNTHASE TYW1-RELATED"/>
    <property type="match status" value="1"/>
</dbReference>
<dbReference type="KEGG" id="mel:Metbo_2402"/>
<keyword evidence="9" id="KW-0963">Cytoplasm</keyword>
<evidence type="ECO:0000259" key="10">
    <source>
        <dbReference type="PROSITE" id="PS51918"/>
    </source>
</evidence>
<evidence type="ECO:0000256" key="6">
    <source>
        <dbReference type="ARBA" id="ARBA00023014"/>
    </source>
</evidence>
<dbReference type="CDD" id="cd01335">
    <property type="entry name" value="Radical_SAM"/>
    <property type="match status" value="1"/>
</dbReference>
<dbReference type="HAMAP" id="MF_01921">
    <property type="entry name" value="TYW1_archaea"/>
    <property type="match status" value="1"/>
</dbReference>
<dbReference type="eggNOG" id="arCOG04174">
    <property type="taxonomic scope" value="Archaea"/>
</dbReference>
<dbReference type="Pfam" id="PF04055">
    <property type="entry name" value="Radical_SAM"/>
    <property type="match status" value="1"/>
</dbReference>
<dbReference type="Pfam" id="PF08608">
    <property type="entry name" value="Wyosine_form"/>
    <property type="match status" value="1"/>
</dbReference>
<keyword evidence="2 9" id="KW-0949">S-adenosyl-L-methionine</keyword>
<dbReference type="InterPro" id="IPR023993">
    <property type="entry name" value="TYW1_archaea"/>
</dbReference>
<reference evidence="11 12" key="2">
    <citation type="journal article" date="2014" name="Int. J. Syst. Evol. Microbiol.">
        <title>Methanobacterium paludis sp. nov. and a novel strain of Methanobacterium lacus isolated from northern peatlands.</title>
        <authorList>
            <person name="Cadillo-Quiroz H."/>
            <person name="Brauer S.L."/>
            <person name="Goodson N."/>
            <person name="Yavitt J.B."/>
            <person name="Zinder S.H."/>
        </authorList>
    </citation>
    <scope>NUCLEOTIDE SEQUENCE [LARGE SCALE GENOMIC DNA]</scope>
    <source>
        <strain evidence="11 12">AL-21</strain>
    </source>
</reference>
<dbReference type="EC" id="4.1.3.44" evidence="9"/>
<dbReference type="GO" id="GO:0008033">
    <property type="term" value="P:tRNA processing"/>
    <property type="evidence" value="ECO:0007669"/>
    <property type="project" value="UniProtKB-UniRule"/>
</dbReference>
<comment type="catalytic activity">
    <reaction evidence="8 9">
        <text>N(1)-methylguanosine(37) in tRNA(Phe) + pyruvate + S-adenosyl-L-methionine = 4-demethylwyosine(37) in tRNA(Phe) + 5'-deoxyadenosine + L-methionine + CO2 + H2O</text>
        <dbReference type="Rhea" id="RHEA:36347"/>
        <dbReference type="Rhea" id="RHEA-COMP:10164"/>
        <dbReference type="Rhea" id="RHEA-COMP:10165"/>
        <dbReference type="ChEBI" id="CHEBI:15361"/>
        <dbReference type="ChEBI" id="CHEBI:15377"/>
        <dbReference type="ChEBI" id="CHEBI:16526"/>
        <dbReference type="ChEBI" id="CHEBI:17319"/>
        <dbReference type="ChEBI" id="CHEBI:57844"/>
        <dbReference type="ChEBI" id="CHEBI:59789"/>
        <dbReference type="ChEBI" id="CHEBI:64315"/>
        <dbReference type="ChEBI" id="CHEBI:73542"/>
        <dbReference type="EC" id="4.1.3.44"/>
    </reaction>
</comment>
<proteinExistence type="inferred from homology"/>
<evidence type="ECO:0000256" key="7">
    <source>
        <dbReference type="ARBA" id="ARBA00023239"/>
    </source>
</evidence>
<dbReference type="SUPFAM" id="SSF102114">
    <property type="entry name" value="Radical SAM enzymes"/>
    <property type="match status" value="1"/>
</dbReference>
<keyword evidence="3 9" id="KW-0819">tRNA processing</keyword>
<dbReference type="InterPro" id="IPR034556">
    <property type="entry name" value="tRNA_wybutosine-synthase"/>
</dbReference>
<dbReference type="AlphaFoldDB" id="F0T6I1"/>
<dbReference type="GeneID" id="10278874"/>
<dbReference type="InterPro" id="IPR013785">
    <property type="entry name" value="Aldolase_TIM"/>
</dbReference>
<organism evidence="11 12">
    <name type="scientific">Methanobacterium lacus (strain AL-21)</name>
    <dbReference type="NCBI Taxonomy" id="877455"/>
    <lineage>
        <taxon>Archaea</taxon>
        <taxon>Methanobacteriati</taxon>
        <taxon>Methanobacteriota</taxon>
        <taxon>Methanomada group</taxon>
        <taxon>Methanobacteria</taxon>
        <taxon>Methanobacteriales</taxon>
        <taxon>Methanobacteriaceae</taxon>
        <taxon>Methanobacterium</taxon>
    </lineage>
</organism>
<dbReference type="SFLD" id="SFLDF00284">
    <property type="entry name" value="tRNA_wybutosine-synthesizing"/>
    <property type="match status" value="1"/>
</dbReference>
<accession>F0T6I1</accession>
<dbReference type="PANTHER" id="PTHR13930">
    <property type="entry name" value="S-ADENOSYL-L-METHIONINE-DEPENDENT TRNA 4-DEMETHYLWYOSINE SYNTHASE"/>
    <property type="match status" value="1"/>
</dbReference>
<keyword evidence="1 9" id="KW-0004">4Fe-4S</keyword>
<evidence type="ECO:0000256" key="9">
    <source>
        <dbReference type="HAMAP-Rule" id="MF_01921"/>
    </source>
</evidence>
<dbReference type="InterPro" id="IPR058240">
    <property type="entry name" value="rSAM_sf"/>
</dbReference>
<evidence type="ECO:0000256" key="3">
    <source>
        <dbReference type="ARBA" id="ARBA00022694"/>
    </source>
</evidence>
<feature type="binding site" evidence="9">
    <location>
        <position position="68"/>
    </location>
    <ligand>
        <name>[4Fe-4S] cluster</name>
        <dbReference type="ChEBI" id="CHEBI:49883"/>
        <label>2</label>
        <note>4Fe-4S-S-AdoMet</note>
    </ligand>
</feature>
<gene>
    <name evidence="9" type="primary">taw1</name>
    <name evidence="11" type="ordered locus">Metbo_2402</name>
</gene>
<feature type="binding site" evidence="9">
    <location>
        <position position="32"/>
    </location>
    <ligand>
        <name>[4Fe-4S] cluster</name>
        <dbReference type="ChEBI" id="CHEBI:49883"/>
        <label>1</label>
    </ligand>
</feature>
<name>F0T6I1_METLA</name>
<dbReference type="NCBIfam" id="TIGR03972">
    <property type="entry name" value="rSAM_TYW1"/>
    <property type="match status" value="1"/>
</dbReference>
<feature type="binding site" evidence="9">
    <location>
        <position position="58"/>
    </location>
    <ligand>
        <name>[4Fe-4S] cluster</name>
        <dbReference type="ChEBI" id="CHEBI:49883"/>
        <label>1</label>
    </ligand>
</feature>
<dbReference type="HOGENOM" id="CLU_007952_3_0_2"/>
<comment type="subcellular location">
    <subcellularLocation>
        <location evidence="9">Cytoplasm</location>
    </subcellularLocation>
</comment>
<keyword evidence="7 9" id="KW-0456">Lyase</keyword>
<dbReference type="OrthoDB" id="68499at2157"/>
<keyword evidence="4 9" id="KW-0479">Metal-binding</keyword>
<evidence type="ECO:0000313" key="11">
    <source>
        <dbReference type="EMBL" id="ADZ10615.1"/>
    </source>
</evidence>
<comment type="cofactor">
    <cofactor evidence="9">
        <name>[4Fe-4S] cluster</name>
        <dbReference type="ChEBI" id="CHEBI:49883"/>
    </cofactor>
    <text evidence="9">Binds 2 [4Fe-4S] clusters. Binds 1 [4Fe-4S] cluster coordinated with 3 cysteines and an exchangeable S-adenosyl-L-methionine.</text>
</comment>
<keyword evidence="12" id="KW-1185">Reference proteome</keyword>
<evidence type="ECO:0000256" key="8">
    <source>
        <dbReference type="ARBA" id="ARBA00049466"/>
    </source>
</evidence>
<dbReference type="STRING" id="877455.Metbo_2402"/>
<reference evidence="12" key="1">
    <citation type="submission" date="2011-02" db="EMBL/GenBank/DDBJ databases">
        <title>Complete sequence of Methanobacterium sp. AL-21.</title>
        <authorList>
            <consortium name="US DOE Joint Genome Institute"/>
            <person name="Lucas S."/>
            <person name="Copeland A."/>
            <person name="Lapidus A."/>
            <person name="Cheng J.-F."/>
            <person name="Goodwin L."/>
            <person name="Pitluck S."/>
            <person name="Chertkov O."/>
            <person name="Detter J.C."/>
            <person name="Han C."/>
            <person name="Tapia R."/>
            <person name="Land M."/>
            <person name="Hauser L."/>
            <person name="Kyrpides N."/>
            <person name="Ivanova N."/>
            <person name="Mikhailova N."/>
            <person name="Pagani I."/>
            <person name="Cadillo-Quiroz H."/>
            <person name="Imachi H."/>
            <person name="Zinder S."/>
            <person name="Liu W."/>
            <person name="Woyke T."/>
        </authorList>
    </citation>
    <scope>NUCLEOTIDE SEQUENCE [LARGE SCALE GENOMIC DNA]</scope>
    <source>
        <strain evidence="12">AL-21</strain>
    </source>
</reference>
<dbReference type="InterPro" id="IPR007197">
    <property type="entry name" value="rSAM"/>
</dbReference>
<feature type="binding site" evidence="9">
    <location>
        <position position="45"/>
    </location>
    <ligand>
        <name>[4Fe-4S] cluster</name>
        <dbReference type="ChEBI" id="CHEBI:49883"/>
        <label>1</label>
    </ligand>
</feature>
<feature type="binding site" evidence="9">
    <location>
        <position position="72"/>
    </location>
    <ligand>
        <name>[4Fe-4S] cluster</name>
        <dbReference type="ChEBI" id="CHEBI:49883"/>
        <label>2</label>
        <note>4Fe-4S-S-AdoMet</note>
    </ligand>
</feature>
<feature type="binding site" evidence="9">
    <location>
        <position position="75"/>
    </location>
    <ligand>
        <name>[4Fe-4S] cluster</name>
        <dbReference type="ChEBI" id="CHEBI:49883"/>
        <label>2</label>
        <note>4Fe-4S-S-AdoMet</note>
    </ligand>
</feature>
<dbReference type="SFLD" id="SFLDG01071">
    <property type="entry name" value="tRNA_wybutosine-synthesizing"/>
    <property type="match status" value="1"/>
</dbReference>
<dbReference type="PROSITE" id="PS51918">
    <property type="entry name" value="RADICAL_SAM"/>
    <property type="match status" value="1"/>
</dbReference>
<dbReference type="GO" id="GO:0051539">
    <property type="term" value="F:4 iron, 4 sulfur cluster binding"/>
    <property type="evidence" value="ECO:0007669"/>
    <property type="project" value="UniProtKB-UniRule"/>
</dbReference>
<keyword evidence="6 9" id="KW-0411">Iron-sulfur</keyword>
<dbReference type="RefSeq" id="WP_013645966.1">
    <property type="nucleotide sequence ID" value="NC_015216.1"/>
</dbReference>
<evidence type="ECO:0000256" key="1">
    <source>
        <dbReference type="ARBA" id="ARBA00022485"/>
    </source>
</evidence>
<dbReference type="GO" id="GO:0102521">
    <property type="term" value="F:tRNA-4-demethylwyosine synthase activity"/>
    <property type="evidence" value="ECO:0007669"/>
    <property type="project" value="UniProtKB-EC"/>
</dbReference>
<protein>
    <recommendedName>
        <fullName evidence="9">S-adenosyl-L-methionine-dependent tRNA 4-demethylwyosine synthase</fullName>
        <ecNumber evidence="9">4.1.3.44</ecNumber>
    </recommendedName>
    <alternativeName>
        <fullName evidence="9">tRNA wyosine derivatives biosynthesis protein Taw1</fullName>
    </alternativeName>
</protein>
<dbReference type="GO" id="GO:0046872">
    <property type="term" value="F:metal ion binding"/>
    <property type="evidence" value="ECO:0007669"/>
    <property type="project" value="UniProtKB-KW"/>
</dbReference>
<dbReference type="EMBL" id="CP002551">
    <property type="protein sequence ID" value="ADZ10615.1"/>
    <property type="molecule type" value="Genomic_DNA"/>
</dbReference>
<comment type="function">
    <text evidence="9">Component of the wyosine derivatives biosynthesis pathway that catalyzes the condensation of N-methylguanine with 2 carbon atoms from pyruvate to form the tricyclic 4-demethylwyosine (imG-14) on guanosine-37 of tRNA(Phe).</text>
</comment>
<keyword evidence="5 9" id="KW-0408">Iron</keyword>
<comment type="similarity">
    <text evidence="9">Belongs to the TYW1 family.</text>
</comment>
<dbReference type="SFLD" id="SFLDS00029">
    <property type="entry name" value="Radical_SAM"/>
    <property type="match status" value="1"/>
</dbReference>